<dbReference type="GO" id="GO:2001136">
    <property type="term" value="P:negative regulation of endocytic recycling"/>
    <property type="evidence" value="ECO:0000318"/>
    <property type="project" value="GO_Central"/>
</dbReference>
<dbReference type="PANTHER" id="PTHR45808">
    <property type="entry name" value="RHO GTPASE-ACTIVATING PROTEIN 68F"/>
    <property type="match status" value="1"/>
</dbReference>
<dbReference type="InterPro" id="IPR008936">
    <property type="entry name" value="Rho_GTPase_activation_prot"/>
</dbReference>
<protein>
    <recommendedName>
        <fullName evidence="2">Rho-GAP domain-containing protein</fullName>
    </recommendedName>
</protein>
<dbReference type="Proteomes" id="UP000001357">
    <property type="component" value="Unassembled WGS sequence"/>
</dbReference>
<dbReference type="eggNOG" id="KOG4269">
    <property type="taxonomic scope" value="Eukaryota"/>
</dbReference>
<feature type="compositionally biased region" description="Low complexity" evidence="1">
    <location>
        <begin position="276"/>
        <end position="290"/>
    </location>
</feature>
<feature type="domain" description="Rho-GAP" evidence="2">
    <location>
        <begin position="68"/>
        <end position="240"/>
    </location>
</feature>
<evidence type="ECO:0000313" key="3">
    <source>
        <dbReference type="EMBL" id="EDQ87173.1"/>
    </source>
</evidence>
<dbReference type="CDD" id="cd00159">
    <property type="entry name" value="RhoGAP"/>
    <property type="match status" value="1"/>
</dbReference>
<dbReference type="SUPFAM" id="SSF48350">
    <property type="entry name" value="GTPase activation domain, GAP"/>
    <property type="match status" value="1"/>
</dbReference>
<reference evidence="3 4" key="1">
    <citation type="journal article" date="2008" name="Nature">
        <title>The genome of the choanoflagellate Monosiga brevicollis and the origin of metazoans.</title>
        <authorList>
            <consortium name="JGI Sequencing"/>
            <person name="King N."/>
            <person name="Westbrook M.J."/>
            <person name="Young S.L."/>
            <person name="Kuo A."/>
            <person name="Abedin M."/>
            <person name="Chapman J."/>
            <person name="Fairclough S."/>
            <person name="Hellsten U."/>
            <person name="Isogai Y."/>
            <person name="Letunic I."/>
            <person name="Marr M."/>
            <person name="Pincus D."/>
            <person name="Putnam N."/>
            <person name="Rokas A."/>
            <person name="Wright K.J."/>
            <person name="Zuzow R."/>
            <person name="Dirks W."/>
            <person name="Good M."/>
            <person name="Goodstein D."/>
            <person name="Lemons D."/>
            <person name="Li W."/>
            <person name="Lyons J.B."/>
            <person name="Morris A."/>
            <person name="Nichols S."/>
            <person name="Richter D.J."/>
            <person name="Salamov A."/>
            <person name="Bork P."/>
            <person name="Lim W.A."/>
            <person name="Manning G."/>
            <person name="Miller W.T."/>
            <person name="McGinnis W."/>
            <person name="Shapiro H."/>
            <person name="Tjian R."/>
            <person name="Grigoriev I.V."/>
            <person name="Rokhsar D."/>
        </authorList>
    </citation>
    <scope>NUCLEOTIDE SEQUENCE [LARGE SCALE GENOMIC DNA]</scope>
    <source>
        <strain evidence="4">MX1 / ATCC 50154</strain>
    </source>
</reference>
<dbReference type="InterPro" id="IPR000198">
    <property type="entry name" value="RhoGAP_dom"/>
</dbReference>
<evidence type="ECO:0000259" key="2">
    <source>
        <dbReference type="PROSITE" id="PS50238"/>
    </source>
</evidence>
<proteinExistence type="predicted"/>
<feature type="compositionally biased region" description="Low complexity" evidence="1">
    <location>
        <begin position="318"/>
        <end position="332"/>
    </location>
</feature>
<gene>
    <name evidence="3" type="ORF">MONBRDRAFT_27620</name>
</gene>
<dbReference type="AlphaFoldDB" id="A9V5T9"/>
<organism evidence="3 4">
    <name type="scientific">Monosiga brevicollis</name>
    <name type="common">Choanoflagellate</name>
    <dbReference type="NCBI Taxonomy" id="81824"/>
    <lineage>
        <taxon>Eukaryota</taxon>
        <taxon>Choanoflagellata</taxon>
        <taxon>Craspedida</taxon>
        <taxon>Salpingoecidae</taxon>
        <taxon>Monosiga</taxon>
    </lineage>
</organism>
<feature type="region of interest" description="Disordered" evidence="1">
    <location>
        <begin position="307"/>
        <end position="354"/>
    </location>
</feature>
<dbReference type="GeneID" id="5893308"/>
<dbReference type="STRING" id="81824.A9V5T9"/>
<feature type="region of interest" description="Disordered" evidence="1">
    <location>
        <begin position="256"/>
        <end position="290"/>
    </location>
</feature>
<dbReference type="PROSITE" id="PS50238">
    <property type="entry name" value="RHOGAP"/>
    <property type="match status" value="1"/>
</dbReference>
<dbReference type="KEGG" id="mbr:MONBRDRAFT_27620"/>
<accession>A9V5T9</accession>
<feature type="region of interest" description="Disordered" evidence="1">
    <location>
        <begin position="1"/>
        <end position="46"/>
    </location>
</feature>
<dbReference type="Pfam" id="PF00620">
    <property type="entry name" value="RhoGAP"/>
    <property type="match status" value="1"/>
</dbReference>
<feature type="compositionally biased region" description="Low complexity" evidence="1">
    <location>
        <begin position="26"/>
        <end position="45"/>
    </location>
</feature>
<dbReference type="InParanoid" id="A9V5T9"/>
<sequence length="354" mass="37917">MAEPAGPAPVAPPRRRKIHNASIDNADSTDTSSTASTADTTDSTAPTHTIVLRSRVITDVDNQGLVEAQLDTHTPSAIRDCLAYLSTPRALREEGLFRIPGDQRHVRRLYELFEQGEPLRLDEILEPAIVCGLLKLLLKELKLPVDGTTQRRLLKAVDQSTGPSQSLRRCRKTVAVLSPFRFGMLQALVLLLRRIIATPGNLMTAANLTTAVGPTLFPQLPIQKTGLVLEYLVVYYPDIFTREIVELVHANSTRPADQAQRLSGAFSDDNPDPEVGAPGPSSLSNAGSGSGLAKLHNLLETLETKRKVAAAPAPAPAPVSSGPAPVMAPASVDHGDEDSVPAPTDPTVTTLYSF</sequence>
<dbReference type="RefSeq" id="XP_001748116.1">
    <property type="nucleotide sequence ID" value="XM_001748064.1"/>
</dbReference>
<dbReference type="PANTHER" id="PTHR45808:SF2">
    <property type="entry name" value="RHO GTPASE-ACTIVATING PROTEIN 68F"/>
    <property type="match status" value="1"/>
</dbReference>
<dbReference type="Gene3D" id="1.10.555.10">
    <property type="entry name" value="Rho GTPase activation protein"/>
    <property type="match status" value="1"/>
</dbReference>
<dbReference type="SMART" id="SM00324">
    <property type="entry name" value="RhoGAP"/>
    <property type="match status" value="1"/>
</dbReference>
<keyword evidence="4" id="KW-1185">Reference proteome</keyword>
<evidence type="ECO:0000313" key="4">
    <source>
        <dbReference type="Proteomes" id="UP000001357"/>
    </source>
</evidence>
<evidence type="ECO:0000256" key="1">
    <source>
        <dbReference type="SAM" id="MobiDB-lite"/>
    </source>
</evidence>
<dbReference type="EMBL" id="CH991561">
    <property type="protein sequence ID" value="EDQ87173.1"/>
    <property type="molecule type" value="Genomic_DNA"/>
</dbReference>
<feature type="compositionally biased region" description="Pro residues" evidence="1">
    <location>
        <begin position="1"/>
        <end position="12"/>
    </location>
</feature>
<dbReference type="GO" id="GO:0007264">
    <property type="term" value="P:small GTPase-mediated signal transduction"/>
    <property type="evidence" value="ECO:0000318"/>
    <property type="project" value="GO_Central"/>
</dbReference>
<name>A9V5T9_MONBE</name>
<dbReference type="GO" id="GO:0005096">
    <property type="term" value="F:GTPase activator activity"/>
    <property type="evidence" value="ECO:0000318"/>
    <property type="project" value="GO_Central"/>
</dbReference>
<dbReference type="GO" id="GO:0005737">
    <property type="term" value="C:cytoplasm"/>
    <property type="evidence" value="ECO:0000318"/>
    <property type="project" value="GO_Central"/>
</dbReference>